<reference evidence="2 3" key="1">
    <citation type="submission" date="2024-02" db="EMBL/GenBank/DDBJ databases">
        <authorList>
            <person name="Saticioglu I.B."/>
        </authorList>
    </citation>
    <scope>NUCLEOTIDE SEQUENCE [LARGE SCALE GENOMIC DNA]</scope>
    <source>
        <strain evidence="2 3">Mu-43</strain>
    </source>
</reference>
<dbReference type="RefSeq" id="WP_337320882.1">
    <property type="nucleotide sequence ID" value="NZ_JBBDGN010000012.1"/>
</dbReference>
<keyword evidence="1" id="KW-1133">Transmembrane helix</keyword>
<gene>
    <name evidence="2" type="ORF">WDU93_11905</name>
</gene>
<accession>A0ABU8LN98</accession>
<dbReference type="Proteomes" id="UP001366085">
    <property type="component" value="Unassembled WGS sequence"/>
</dbReference>
<evidence type="ECO:0000313" key="2">
    <source>
        <dbReference type="EMBL" id="MEJ1092386.1"/>
    </source>
</evidence>
<keyword evidence="1" id="KW-0472">Membrane</keyword>
<organism evidence="2 3">
    <name type="scientific">Microbacterium istanbulense</name>
    <dbReference type="NCBI Taxonomy" id="3122049"/>
    <lineage>
        <taxon>Bacteria</taxon>
        <taxon>Bacillati</taxon>
        <taxon>Actinomycetota</taxon>
        <taxon>Actinomycetes</taxon>
        <taxon>Micrococcales</taxon>
        <taxon>Microbacteriaceae</taxon>
        <taxon>Microbacterium</taxon>
    </lineage>
</organism>
<protein>
    <submittedName>
        <fullName evidence="2">Uncharacterized protein</fullName>
    </submittedName>
</protein>
<evidence type="ECO:0000256" key="1">
    <source>
        <dbReference type="SAM" id="Phobius"/>
    </source>
</evidence>
<name>A0ABU8LN98_9MICO</name>
<comment type="caution">
    <text evidence="2">The sequence shown here is derived from an EMBL/GenBank/DDBJ whole genome shotgun (WGS) entry which is preliminary data.</text>
</comment>
<dbReference type="EMBL" id="JBBDGN010000012">
    <property type="protein sequence ID" value="MEJ1092386.1"/>
    <property type="molecule type" value="Genomic_DNA"/>
</dbReference>
<sequence>MEENAAVASPQLEEDVSRGTAAVLASADAHRQQLVRQWSWALVWLLPAVLTIVGIVLTSGGTVEVVSQYEETYVTLVAVWPAGLTLLGVGLLGLMAAAILNVVRVMRR</sequence>
<proteinExistence type="predicted"/>
<feature type="transmembrane region" description="Helical" evidence="1">
    <location>
        <begin position="78"/>
        <end position="103"/>
    </location>
</feature>
<keyword evidence="1" id="KW-0812">Transmembrane</keyword>
<keyword evidence="3" id="KW-1185">Reference proteome</keyword>
<evidence type="ECO:0000313" key="3">
    <source>
        <dbReference type="Proteomes" id="UP001366085"/>
    </source>
</evidence>
<feature type="transmembrane region" description="Helical" evidence="1">
    <location>
        <begin position="38"/>
        <end position="58"/>
    </location>
</feature>